<dbReference type="InterPro" id="IPR050983">
    <property type="entry name" value="GST_Omega/HSP26"/>
</dbReference>
<dbReference type="AlphaFoldDB" id="A0A7X3FT98"/>
<dbReference type="SUPFAM" id="SSF52833">
    <property type="entry name" value="Thioredoxin-like"/>
    <property type="match status" value="1"/>
</dbReference>
<evidence type="ECO:0000259" key="1">
    <source>
        <dbReference type="PROSITE" id="PS50404"/>
    </source>
</evidence>
<evidence type="ECO:0000313" key="3">
    <source>
        <dbReference type="EMBL" id="MVT00360.1"/>
    </source>
</evidence>
<dbReference type="RefSeq" id="WP_157291140.1">
    <property type="nucleotide sequence ID" value="NZ_WQRF01000005.1"/>
</dbReference>
<dbReference type="SUPFAM" id="SSF47616">
    <property type="entry name" value="GST C-terminal domain-like"/>
    <property type="match status" value="1"/>
</dbReference>
<dbReference type="PROSITE" id="PS50405">
    <property type="entry name" value="GST_CTER"/>
    <property type="match status" value="1"/>
</dbReference>
<name>A0A7X3FT98_9HYPH</name>
<dbReference type="GO" id="GO:0005737">
    <property type="term" value="C:cytoplasm"/>
    <property type="evidence" value="ECO:0007669"/>
    <property type="project" value="TreeGrafter"/>
</dbReference>
<sequence length="266" mass="30020">MSDRPIVYHIPVCPFSQRLEILLSLRGQTSAVDFRVVDITVPRPADLLRKTRGSTTLPVLETPDGRIIKESLVILRYLDETLAGTPLRREDPVEHAIESMLIAKEGGLTSAGYLFLMNQDEEKRATKLETLLAQFRALDDFLVEHCPDSRFLFDRFGLAEAVFAPIFQRFWFLDYYEGFSLPDEAGYRRVKAWLDACRDHPASQQVSEEAIVKLYYDYALGAGNGGLVAGRATSSFAFEPRWQDRPWPPRSKYGKAATDAELGLVG</sequence>
<gene>
    <name evidence="3" type="ORF">GO014_15140</name>
</gene>
<feature type="domain" description="GST N-terminal" evidence="1">
    <location>
        <begin position="3"/>
        <end position="86"/>
    </location>
</feature>
<dbReference type="GO" id="GO:0016740">
    <property type="term" value="F:transferase activity"/>
    <property type="evidence" value="ECO:0007669"/>
    <property type="project" value="UniProtKB-KW"/>
</dbReference>
<dbReference type="CDD" id="cd00299">
    <property type="entry name" value="GST_C_family"/>
    <property type="match status" value="1"/>
</dbReference>
<dbReference type="InterPro" id="IPR004045">
    <property type="entry name" value="Glutathione_S-Trfase_N"/>
</dbReference>
<dbReference type="PANTHER" id="PTHR43968:SF6">
    <property type="entry name" value="GLUTATHIONE S-TRANSFERASE OMEGA"/>
    <property type="match status" value="1"/>
</dbReference>
<dbReference type="Pfam" id="PF13410">
    <property type="entry name" value="GST_C_2"/>
    <property type="match status" value="1"/>
</dbReference>
<dbReference type="PANTHER" id="PTHR43968">
    <property type="match status" value="1"/>
</dbReference>
<evidence type="ECO:0000259" key="2">
    <source>
        <dbReference type="PROSITE" id="PS50405"/>
    </source>
</evidence>
<dbReference type="Gene3D" id="1.20.1050.10">
    <property type="match status" value="1"/>
</dbReference>
<evidence type="ECO:0000313" key="4">
    <source>
        <dbReference type="Proteomes" id="UP000438106"/>
    </source>
</evidence>
<dbReference type="InterPro" id="IPR036282">
    <property type="entry name" value="Glutathione-S-Trfase_C_sf"/>
</dbReference>
<proteinExistence type="predicted"/>
<feature type="domain" description="GST C-terminal" evidence="2">
    <location>
        <begin position="91"/>
        <end position="220"/>
    </location>
</feature>
<dbReference type="CDD" id="cd00570">
    <property type="entry name" value="GST_N_family"/>
    <property type="match status" value="1"/>
</dbReference>
<dbReference type="Gene3D" id="3.40.30.10">
    <property type="entry name" value="Glutaredoxin"/>
    <property type="match status" value="1"/>
</dbReference>
<dbReference type="InterPro" id="IPR036249">
    <property type="entry name" value="Thioredoxin-like_sf"/>
</dbReference>
<keyword evidence="3" id="KW-0808">Transferase</keyword>
<organism evidence="3 4">
    <name type="scientific">Devosia marina</name>
    <dbReference type="NCBI Taxonomy" id="2683198"/>
    <lineage>
        <taxon>Bacteria</taxon>
        <taxon>Pseudomonadati</taxon>
        <taxon>Pseudomonadota</taxon>
        <taxon>Alphaproteobacteria</taxon>
        <taxon>Hyphomicrobiales</taxon>
        <taxon>Devosiaceae</taxon>
        <taxon>Devosia</taxon>
    </lineage>
</organism>
<dbReference type="Proteomes" id="UP000438106">
    <property type="component" value="Unassembled WGS sequence"/>
</dbReference>
<dbReference type="Pfam" id="PF13417">
    <property type="entry name" value="GST_N_3"/>
    <property type="match status" value="1"/>
</dbReference>
<protein>
    <submittedName>
        <fullName evidence="3">Glutathione S-transferase family protein</fullName>
    </submittedName>
</protein>
<dbReference type="InterPro" id="IPR010987">
    <property type="entry name" value="Glutathione-S-Trfase_C-like"/>
</dbReference>
<accession>A0A7X3FT98</accession>
<dbReference type="PROSITE" id="PS50404">
    <property type="entry name" value="GST_NTER"/>
    <property type="match status" value="1"/>
</dbReference>
<reference evidence="3 4" key="1">
    <citation type="submission" date="2019-12" db="EMBL/GenBank/DDBJ databases">
        <title>Devosia maris sp. nov., isolated from the deep seawater.</title>
        <authorList>
            <person name="Liu Y."/>
        </authorList>
    </citation>
    <scope>NUCLEOTIDE SEQUENCE [LARGE SCALE GENOMIC DNA]</scope>
    <source>
        <strain evidence="3 4">L53-10-65</strain>
    </source>
</reference>
<comment type="caution">
    <text evidence="3">The sequence shown here is derived from an EMBL/GenBank/DDBJ whole genome shotgun (WGS) entry which is preliminary data.</text>
</comment>
<keyword evidence="4" id="KW-1185">Reference proteome</keyword>
<dbReference type="EMBL" id="WQRF01000005">
    <property type="protein sequence ID" value="MVT00360.1"/>
    <property type="molecule type" value="Genomic_DNA"/>
</dbReference>